<evidence type="ECO:0000313" key="4">
    <source>
        <dbReference type="EnsemblMetazoa" id="CapteP189894"/>
    </source>
</evidence>
<reference evidence="3 5" key="2">
    <citation type="journal article" date="2013" name="Nature">
        <title>Insights into bilaterian evolution from three spiralian genomes.</title>
        <authorList>
            <person name="Simakov O."/>
            <person name="Marletaz F."/>
            <person name="Cho S.J."/>
            <person name="Edsinger-Gonzales E."/>
            <person name="Havlak P."/>
            <person name="Hellsten U."/>
            <person name="Kuo D.H."/>
            <person name="Larsson T."/>
            <person name="Lv J."/>
            <person name="Arendt D."/>
            <person name="Savage R."/>
            <person name="Osoegawa K."/>
            <person name="de Jong P."/>
            <person name="Grimwood J."/>
            <person name="Chapman J.A."/>
            <person name="Shapiro H."/>
            <person name="Aerts A."/>
            <person name="Otillar R.P."/>
            <person name="Terry A.Y."/>
            <person name="Boore J.L."/>
            <person name="Grigoriev I.V."/>
            <person name="Lindberg D.R."/>
            <person name="Seaver E.C."/>
            <person name="Weisblat D.A."/>
            <person name="Putnam N.H."/>
            <person name="Rokhsar D.S."/>
        </authorList>
    </citation>
    <scope>NUCLEOTIDE SEQUENCE</scope>
    <source>
        <strain evidence="3 5">I ESC-2004</strain>
    </source>
</reference>
<feature type="region of interest" description="Disordered" evidence="1">
    <location>
        <begin position="443"/>
        <end position="504"/>
    </location>
</feature>
<gene>
    <name evidence="3" type="ORF">CAPTEDRAFT_189894</name>
</gene>
<dbReference type="EnsemblMetazoa" id="CapteT189894">
    <property type="protein sequence ID" value="CapteP189894"/>
    <property type="gene ID" value="CapteG189894"/>
</dbReference>
<sequence>MPFNKFIPSYHHHFGRQCRVSNYGFTKLIDLFEAIPETVKLLDEQGEKLLCLTEPELLIVLEEQILALLSSCINGELPVPEFLASFMKFHGHSLRLPDYGVTSVVELIEKVPDVACVRNHNGRLLIALVDHSRLQLFTQQILLLLMEHSTGCMPLSRLQSSYQQLCRTNYDIFSALENDLTGVVEVITRDHLTLVKLCPLQMFARDVRSLLLANQNHLPLCNFEASYANHFGVALVPASYGFPTPVDLLQAIPHVASIHGKGLRRMVWLHQNFQGQVAQLFDPGTEEGAQAEKPVSPSDDSGITESLGEEELLTIARRTPSPYDLLVGVIPSNVPSPDLQPAPESNLKDLMHFEGSSSPDILSGLTAGEKQAQKTPLFRTPVSDMLHFAAQLLPVDLNDPRPPLTFAYPPMPTAPHVESVQEHLQLYSPYNYNNQRVRAAWNGQLPSNKVPPPGLSERAEEEPVAPDLQESPSKHGTPRRQRLAARFKVPLSPEKPDASASCKP</sequence>
<evidence type="ECO:0000259" key="2">
    <source>
        <dbReference type="PROSITE" id="PS51644"/>
    </source>
</evidence>
<evidence type="ECO:0000313" key="3">
    <source>
        <dbReference type="EMBL" id="ELT96320.1"/>
    </source>
</evidence>
<evidence type="ECO:0000313" key="5">
    <source>
        <dbReference type="Proteomes" id="UP000014760"/>
    </source>
</evidence>
<dbReference type="OrthoDB" id="549353at2759"/>
<dbReference type="AlphaFoldDB" id="R7TZI5"/>
<evidence type="ECO:0000256" key="1">
    <source>
        <dbReference type="SAM" id="MobiDB-lite"/>
    </source>
</evidence>
<name>R7TZI5_CAPTE</name>
<dbReference type="STRING" id="283909.R7TZI5"/>
<dbReference type="PROSITE" id="PS51644">
    <property type="entry name" value="HTH_OST"/>
    <property type="match status" value="3"/>
</dbReference>
<dbReference type="InterPro" id="IPR025605">
    <property type="entry name" value="OST-HTH/LOTUS_dom"/>
</dbReference>
<dbReference type="EMBL" id="KB308863">
    <property type="protein sequence ID" value="ELT96320.1"/>
    <property type="molecule type" value="Genomic_DNA"/>
</dbReference>
<feature type="compositionally biased region" description="Basic residues" evidence="1">
    <location>
        <begin position="476"/>
        <end position="485"/>
    </location>
</feature>
<dbReference type="EMBL" id="AMQN01011394">
    <property type="status" value="NOT_ANNOTATED_CDS"/>
    <property type="molecule type" value="Genomic_DNA"/>
</dbReference>
<feature type="domain" description="HTH OST-type" evidence="2">
    <location>
        <begin position="57"/>
        <end position="130"/>
    </location>
</feature>
<feature type="domain" description="HTH OST-type" evidence="2">
    <location>
        <begin position="199"/>
        <end position="273"/>
    </location>
</feature>
<organism evidence="3">
    <name type="scientific">Capitella teleta</name>
    <name type="common">Polychaete worm</name>
    <dbReference type="NCBI Taxonomy" id="283909"/>
    <lineage>
        <taxon>Eukaryota</taxon>
        <taxon>Metazoa</taxon>
        <taxon>Spiralia</taxon>
        <taxon>Lophotrochozoa</taxon>
        <taxon>Annelida</taxon>
        <taxon>Polychaeta</taxon>
        <taxon>Sedentaria</taxon>
        <taxon>Scolecida</taxon>
        <taxon>Capitellidae</taxon>
        <taxon>Capitella</taxon>
    </lineage>
</organism>
<proteinExistence type="predicted"/>
<keyword evidence="5" id="KW-1185">Reference proteome</keyword>
<accession>R7TZI5</accession>
<dbReference type="Gene3D" id="3.30.420.610">
    <property type="entry name" value="LOTUS domain-like"/>
    <property type="match status" value="3"/>
</dbReference>
<dbReference type="OMA" id="REYGMCE"/>
<dbReference type="HOGENOM" id="CLU_541053_0_0_1"/>
<dbReference type="Pfam" id="PF12872">
    <property type="entry name" value="OST-HTH"/>
    <property type="match status" value="3"/>
</dbReference>
<feature type="region of interest" description="Disordered" evidence="1">
    <location>
        <begin position="285"/>
        <end position="304"/>
    </location>
</feature>
<protein>
    <recommendedName>
        <fullName evidence="2">HTH OST-type domain-containing protein</fullName>
    </recommendedName>
</protein>
<dbReference type="InterPro" id="IPR041966">
    <property type="entry name" value="LOTUS-like"/>
</dbReference>
<dbReference type="CDD" id="cd08824">
    <property type="entry name" value="LOTUS"/>
    <property type="match status" value="2"/>
</dbReference>
<feature type="domain" description="HTH OST-type" evidence="2">
    <location>
        <begin position="1"/>
        <end position="55"/>
    </location>
</feature>
<dbReference type="Proteomes" id="UP000014760">
    <property type="component" value="Unassembled WGS sequence"/>
</dbReference>
<reference evidence="5" key="1">
    <citation type="submission" date="2012-12" db="EMBL/GenBank/DDBJ databases">
        <authorList>
            <person name="Hellsten U."/>
            <person name="Grimwood J."/>
            <person name="Chapman J.A."/>
            <person name="Shapiro H."/>
            <person name="Aerts A."/>
            <person name="Otillar R.P."/>
            <person name="Terry A.Y."/>
            <person name="Boore J.L."/>
            <person name="Simakov O."/>
            <person name="Marletaz F."/>
            <person name="Cho S.-J."/>
            <person name="Edsinger-Gonzales E."/>
            <person name="Havlak P."/>
            <person name="Kuo D.-H."/>
            <person name="Larsson T."/>
            <person name="Lv J."/>
            <person name="Arendt D."/>
            <person name="Savage R."/>
            <person name="Osoegawa K."/>
            <person name="de Jong P."/>
            <person name="Lindberg D.R."/>
            <person name="Seaver E.C."/>
            <person name="Weisblat D.A."/>
            <person name="Putnam N.H."/>
            <person name="Grigoriev I.V."/>
            <person name="Rokhsar D.S."/>
        </authorList>
    </citation>
    <scope>NUCLEOTIDE SEQUENCE</scope>
    <source>
        <strain evidence="5">I ESC-2004</strain>
    </source>
</reference>
<reference evidence="4" key="3">
    <citation type="submission" date="2015-06" db="UniProtKB">
        <authorList>
            <consortium name="EnsemblMetazoa"/>
        </authorList>
    </citation>
    <scope>IDENTIFICATION</scope>
</reference>